<protein>
    <submittedName>
        <fullName evidence="2">Uncharacterized protein</fullName>
    </submittedName>
</protein>
<keyword evidence="3" id="KW-1185">Reference proteome</keyword>
<evidence type="ECO:0000313" key="3">
    <source>
        <dbReference type="Proteomes" id="UP001189429"/>
    </source>
</evidence>
<proteinExistence type="predicted"/>
<dbReference type="EMBL" id="CAUYUJ010019185">
    <property type="protein sequence ID" value="CAK0889266.1"/>
    <property type="molecule type" value="Genomic_DNA"/>
</dbReference>
<reference evidence="2" key="1">
    <citation type="submission" date="2023-10" db="EMBL/GenBank/DDBJ databases">
        <authorList>
            <person name="Chen Y."/>
            <person name="Shah S."/>
            <person name="Dougan E. K."/>
            <person name="Thang M."/>
            <person name="Chan C."/>
        </authorList>
    </citation>
    <scope>NUCLEOTIDE SEQUENCE [LARGE SCALE GENOMIC DNA]</scope>
</reference>
<sequence>MQIYPSPLPAIETMGRENSMHMNFRGPARRSEQLARSLDGSCWRRVLPFEFGRACAGPPLLVPPTASSRDPVGPGAQAREQEGPSLPTAPPRRDPRGRIWRPSSTTALSHQGAHRGAAGGRRRALEVAAGMQGNTAQTRQGGPKAASDPLCLCSGAAAAFTGRRCSARLATGEAHGPCGRRVLDTGRAERPRHTLSKLRLERQKLMFMRFLLFDSKARLLH</sequence>
<feature type="region of interest" description="Disordered" evidence="1">
    <location>
        <begin position="58"/>
        <end position="122"/>
    </location>
</feature>
<evidence type="ECO:0000256" key="1">
    <source>
        <dbReference type="SAM" id="MobiDB-lite"/>
    </source>
</evidence>
<gene>
    <name evidence="2" type="ORF">PCOR1329_LOCUS69844</name>
</gene>
<accession>A0ABN9WUQ1</accession>
<organism evidence="2 3">
    <name type="scientific">Prorocentrum cordatum</name>
    <dbReference type="NCBI Taxonomy" id="2364126"/>
    <lineage>
        <taxon>Eukaryota</taxon>
        <taxon>Sar</taxon>
        <taxon>Alveolata</taxon>
        <taxon>Dinophyceae</taxon>
        <taxon>Prorocentrales</taxon>
        <taxon>Prorocentraceae</taxon>
        <taxon>Prorocentrum</taxon>
    </lineage>
</organism>
<comment type="caution">
    <text evidence="2">The sequence shown here is derived from an EMBL/GenBank/DDBJ whole genome shotgun (WGS) entry which is preliminary data.</text>
</comment>
<dbReference type="Proteomes" id="UP001189429">
    <property type="component" value="Unassembled WGS sequence"/>
</dbReference>
<evidence type="ECO:0000313" key="2">
    <source>
        <dbReference type="EMBL" id="CAK0889266.1"/>
    </source>
</evidence>
<name>A0ABN9WUQ1_9DINO</name>